<dbReference type="AlphaFoldDB" id="A0A2W5KWX4"/>
<dbReference type="EMBL" id="QFPJ01000059">
    <property type="protein sequence ID" value="PZQ20464.1"/>
    <property type="molecule type" value="Genomic_DNA"/>
</dbReference>
<organism evidence="1 2">
    <name type="scientific">Sphingopyxis macrogoltabida</name>
    <name type="common">Sphingomonas macrogoltabidus</name>
    <dbReference type="NCBI Taxonomy" id="33050"/>
    <lineage>
        <taxon>Bacteria</taxon>
        <taxon>Pseudomonadati</taxon>
        <taxon>Pseudomonadota</taxon>
        <taxon>Alphaproteobacteria</taxon>
        <taxon>Sphingomonadales</taxon>
        <taxon>Sphingomonadaceae</taxon>
        <taxon>Sphingopyxis</taxon>
    </lineage>
</organism>
<evidence type="ECO:0000313" key="2">
    <source>
        <dbReference type="Proteomes" id="UP000248597"/>
    </source>
</evidence>
<dbReference type="Proteomes" id="UP000248597">
    <property type="component" value="Unassembled WGS sequence"/>
</dbReference>
<sequence>MADPIKWKSKIILVKAEPLNAYGIDALPTGAANSMLLTNVQLQPMEGQDVNRNLETPYMGAQESMPVGLYSVLTGDFELVGSGQPGVAPAWSPLIRACGVAEVITAGDKVEYTPVTESHESVSVSFWIGPNCYVMLGARATGQITINAAGIPVCRVTVTGLFTVPTVVVRPTVDVSKWQKPQVASKATTPVYTIDSIPFVGRDFQLTLGCEVQPRMLFNQERILIVDKAEQVTMTVEAVPVSTYNPVARAGSAIADAPRVPIEVEHGLIEGRTVNISLPACVQSRFAGSQENQKIEEWPLTFTPLPASGDDQWKITIT</sequence>
<name>A0A2W5KWX4_SPHMC</name>
<gene>
    <name evidence="1" type="ORF">DI569_15465</name>
</gene>
<comment type="caution">
    <text evidence="1">The sequence shown here is derived from an EMBL/GenBank/DDBJ whole genome shotgun (WGS) entry which is preliminary data.</text>
</comment>
<protein>
    <submittedName>
        <fullName evidence="1">Uncharacterized protein</fullName>
    </submittedName>
</protein>
<evidence type="ECO:0000313" key="1">
    <source>
        <dbReference type="EMBL" id="PZQ20464.1"/>
    </source>
</evidence>
<accession>A0A2W5KWX4</accession>
<proteinExistence type="predicted"/>
<reference evidence="1 2" key="1">
    <citation type="submission" date="2017-08" db="EMBL/GenBank/DDBJ databases">
        <title>Infants hospitalized years apart are colonized by the same room-sourced microbial strains.</title>
        <authorList>
            <person name="Brooks B."/>
            <person name="Olm M.R."/>
            <person name="Firek B.A."/>
            <person name="Baker R."/>
            <person name="Thomas B.C."/>
            <person name="Morowitz M.J."/>
            <person name="Banfield J.F."/>
        </authorList>
    </citation>
    <scope>NUCLEOTIDE SEQUENCE [LARGE SCALE GENOMIC DNA]</scope>
    <source>
        <strain evidence="1">S2_005_003_R2_47</strain>
    </source>
</reference>